<protein>
    <submittedName>
        <fullName evidence="2">Uncharacterized protein</fullName>
    </submittedName>
</protein>
<organism evidence="2 3">
    <name type="scientific">Streptomyces inhibens</name>
    <dbReference type="NCBI Taxonomy" id="2293571"/>
    <lineage>
        <taxon>Bacteria</taxon>
        <taxon>Bacillati</taxon>
        <taxon>Actinomycetota</taxon>
        <taxon>Actinomycetes</taxon>
        <taxon>Kitasatosporales</taxon>
        <taxon>Streptomycetaceae</taxon>
        <taxon>Streptomyces</taxon>
    </lineage>
</organism>
<dbReference type="EMBL" id="QUAC01000191">
    <property type="protein sequence ID" value="REK87978.1"/>
    <property type="molecule type" value="Genomic_DNA"/>
</dbReference>
<sequence length="147" mass="15610">MYEPIRTKSVHTMAAAQEIPHRSREEELDIRLAGQLTALLTVTDELHALATRADTQEARELDAAALADAADRIAEQVARLSGGPYPLRAEPSDGGTPARVEALRQRAHTLAGNALAVATSRDDAAAMALAAERMEAHAAPLRDLATA</sequence>
<gene>
    <name evidence="2" type="ORF">DY245_23825</name>
</gene>
<name>A0A371PZQ4_STRIH</name>
<keyword evidence="3" id="KW-1185">Reference proteome</keyword>
<dbReference type="Proteomes" id="UP000262477">
    <property type="component" value="Unassembled WGS sequence"/>
</dbReference>
<evidence type="ECO:0000313" key="2">
    <source>
        <dbReference type="EMBL" id="REK87978.1"/>
    </source>
</evidence>
<dbReference type="AlphaFoldDB" id="A0A371PZQ4"/>
<proteinExistence type="predicted"/>
<dbReference type="OrthoDB" id="3854098at2"/>
<comment type="caution">
    <text evidence="2">The sequence shown here is derived from an EMBL/GenBank/DDBJ whole genome shotgun (WGS) entry which is preliminary data.</text>
</comment>
<dbReference type="RefSeq" id="WP_128509266.1">
    <property type="nucleotide sequence ID" value="NZ_QUAC01000191.1"/>
</dbReference>
<feature type="region of interest" description="Disordered" evidence="1">
    <location>
        <begin position="1"/>
        <end position="20"/>
    </location>
</feature>
<evidence type="ECO:0000256" key="1">
    <source>
        <dbReference type="SAM" id="MobiDB-lite"/>
    </source>
</evidence>
<reference evidence="2 3" key="1">
    <citation type="submission" date="2018-08" db="EMBL/GenBank/DDBJ databases">
        <title>Streptomyces NEAU-D10 sp. nov., a novel Actinomycete isolated from soil.</title>
        <authorList>
            <person name="Jin L."/>
        </authorList>
    </citation>
    <scope>NUCLEOTIDE SEQUENCE [LARGE SCALE GENOMIC DNA]</scope>
    <source>
        <strain evidence="2 3">NEAU-D10</strain>
    </source>
</reference>
<accession>A0A371PZQ4</accession>
<evidence type="ECO:0000313" key="3">
    <source>
        <dbReference type="Proteomes" id="UP000262477"/>
    </source>
</evidence>